<proteinExistence type="predicted"/>
<sequence>MDKIPHGIPQEQQPAPTDTLLPQLLGPISQKASIQCSEIKDSMIKQLECLSASERQTVTNAWDLFSQSNSAQRDLMLSGILLNCSTSQLSHVSHFLKPLLKVDFIVKLPKELSLRILSFLDAKSLVQSSSVSKAWKLVANDDSLWRTLCDQHINKKCTKCGWGLPLLLDDYLKKKKADLKLTCQKRQREQSTEAPQTPEEASLVRASQRPKILEGLNFAGADPFGQVTPNEEPCDAMVPQSKSFWKHYLPRSLEHREKLASRKICEKID</sequence>
<name>A0ACC2RT72_9FUNG</name>
<keyword evidence="2" id="KW-1185">Reference proteome</keyword>
<organism evidence="1 2">
    <name type="scientific">Entomophthora muscae</name>
    <dbReference type="NCBI Taxonomy" id="34485"/>
    <lineage>
        <taxon>Eukaryota</taxon>
        <taxon>Fungi</taxon>
        <taxon>Fungi incertae sedis</taxon>
        <taxon>Zoopagomycota</taxon>
        <taxon>Entomophthoromycotina</taxon>
        <taxon>Entomophthoromycetes</taxon>
        <taxon>Entomophthorales</taxon>
        <taxon>Entomophthoraceae</taxon>
        <taxon>Entomophthora</taxon>
    </lineage>
</organism>
<gene>
    <name evidence="1" type="ORF">DSO57_1026104</name>
</gene>
<comment type="caution">
    <text evidence="1">The sequence shown here is derived from an EMBL/GenBank/DDBJ whole genome shotgun (WGS) entry which is preliminary data.</text>
</comment>
<evidence type="ECO:0000313" key="1">
    <source>
        <dbReference type="EMBL" id="KAJ9053254.1"/>
    </source>
</evidence>
<accession>A0ACC2RT72</accession>
<evidence type="ECO:0000313" key="2">
    <source>
        <dbReference type="Proteomes" id="UP001165960"/>
    </source>
</evidence>
<reference evidence="1" key="1">
    <citation type="submission" date="2022-04" db="EMBL/GenBank/DDBJ databases">
        <title>Genome of the entomopathogenic fungus Entomophthora muscae.</title>
        <authorList>
            <person name="Elya C."/>
            <person name="Lovett B.R."/>
            <person name="Lee E."/>
            <person name="Macias A.M."/>
            <person name="Hajek A.E."/>
            <person name="De Bivort B.L."/>
            <person name="Kasson M.T."/>
            <person name="De Fine Licht H.H."/>
            <person name="Stajich J.E."/>
        </authorList>
    </citation>
    <scope>NUCLEOTIDE SEQUENCE</scope>
    <source>
        <strain evidence="1">Berkeley</strain>
    </source>
</reference>
<dbReference type="EMBL" id="QTSX02006540">
    <property type="protein sequence ID" value="KAJ9053254.1"/>
    <property type="molecule type" value="Genomic_DNA"/>
</dbReference>
<dbReference type="Proteomes" id="UP001165960">
    <property type="component" value="Unassembled WGS sequence"/>
</dbReference>
<protein>
    <submittedName>
        <fullName evidence="1">Uncharacterized protein</fullName>
    </submittedName>
</protein>